<reference evidence="1 2" key="1">
    <citation type="submission" date="2016-11" db="EMBL/GenBank/DDBJ databases">
        <title>Whole genomes of Flavobacteriaceae.</title>
        <authorList>
            <person name="Stine C."/>
            <person name="Li C."/>
            <person name="Tadesse D."/>
        </authorList>
    </citation>
    <scope>NUCLEOTIDE SEQUENCE [LARGE SCALE GENOMIC DNA]</scope>
    <source>
        <strain evidence="1 2">DSM 24704</strain>
    </source>
</reference>
<evidence type="ECO:0000313" key="2">
    <source>
        <dbReference type="Proteomes" id="UP000214684"/>
    </source>
</evidence>
<protein>
    <submittedName>
        <fullName evidence="1">Uncharacterized protein</fullName>
    </submittedName>
</protein>
<name>A0A227PI49_9FLAO</name>
<keyword evidence="2" id="KW-1185">Reference proteome</keyword>
<organism evidence="1 2">
    <name type="scientific">Flavobacterium araucananum</name>
    <dbReference type="NCBI Taxonomy" id="946678"/>
    <lineage>
        <taxon>Bacteria</taxon>
        <taxon>Pseudomonadati</taxon>
        <taxon>Bacteroidota</taxon>
        <taxon>Flavobacteriia</taxon>
        <taxon>Flavobacteriales</taxon>
        <taxon>Flavobacteriaceae</taxon>
        <taxon>Flavobacterium</taxon>
    </lineage>
</organism>
<proteinExistence type="predicted"/>
<accession>A0A227PI49</accession>
<dbReference type="Proteomes" id="UP000214684">
    <property type="component" value="Unassembled WGS sequence"/>
</dbReference>
<dbReference type="EMBL" id="MUGS01000004">
    <property type="protein sequence ID" value="OXG08958.1"/>
    <property type="molecule type" value="Genomic_DNA"/>
</dbReference>
<dbReference type="AlphaFoldDB" id="A0A227PI49"/>
<sequence length="132" mass="15839">MFKRNFKNQFDFFENSFLYKNDDEATEFDRSVFVIYDKSELIEFLKLDKKGMNVLVCLFNKQLYDSLSFLEEIKSLILFDNSKTRVEIIKELKQHFKNKQSFVSQISETKFQGSNLISTQFNNFYKGLFLLM</sequence>
<gene>
    <name evidence="1" type="ORF">B0A64_02885</name>
</gene>
<evidence type="ECO:0000313" key="1">
    <source>
        <dbReference type="EMBL" id="OXG08958.1"/>
    </source>
</evidence>
<comment type="caution">
    <text evidence="1">The sequence shown here is derived from an EMBL/GenBank/DDBJ whole genome shotgun (WGS) entry which is preliminary data.</text>
</comment>